<proteinExistence type="predicted"/>
<dbReference type="SUPFAM" id="SSF52540">
    <property type="entry name" value="P-loop containing nucleoside triphosphate hydrolases"/>
    <property type="match status" value="1"/>
</dbReference>
<accession>A0A0H5CWB2</accession>
<evidence type="ECO:0000313" key="2">
    <source>
        <dbReference type="EMBL" id="CRL09242.1"/>
    </source>
</evidence>
<evidence type="ECO:0008006" key="4">
    <source>
        <dbReference type="Google" id="ProtNLM"/>
    </source>
</evidence>
<dbReference type="EMBL" id="CVRL01000001">
    <property type="protein sequence ID" value="CRL09242.1"/>
    <property type="molecule type" value="Genomic_DNA"/>
</dbReference>
<gene>
    <name evidence="2" type="ORF">NIT7321_00071</name>
</gene>
<dbReference type="InterPro" id="IPR027417">
    <property type="entry name" value="P-loop_NTPase"/>
</dbReference>
<evidence type="ECO:0000256" key="1">
    <source>
        <dbReference type="SAM" id="MobiDB-lite"/>
    </source>
</evidence>
<evidence type="ECO:0000313" key="3">
    <source>
        <dbReference type="Proteomes" id="UP000043764"/>
    </source>
</evidence>
<feature type="region of interest" description="Disordered" evidence="1">
    <location>
        <begin position="282"/>
        <end position="311"/>
    </location>
</feature>
<sequence length="311" mass="34383">MDVMLHVGAHRCATGYFQAFVRHHAATLAADGMAFWGPEVTRDGLLHGALPGPAPVTGRNLARRARGRVQMRLEQVRRSGADDLLICGPRMMGRRHEILRARSLYPSVGDRMARYGAAFDGQVRDVMVILRSPDRFWGSLLASMVVNGHPLPDADLLAELADTPRSWRDVLSDLACALPEARIWVMPYETYGDRPEVQLQQLTGKRLARLRKVDRINCADPLPVLRHKLGPEQAHQLPRGEGRWSPFSEAQSAALRERYADDLMWLHAGADGLARLVADPDKKAAGLNPSSSDLTRGTSDDDQNRRLAGPG</sequence>
<dbReference type="AlphaFoldDB" id="A0A0H5CWB2"/>
<organism evidence="2 3">
    <name type="scientific">Phaeobacter italicus</name>
    <dbReference type="NCBI Taxonomy" id="481446"/>
    <lineage>
        <taxon>Bacteria</taxon>
        <taxon>Pseudomonadati</taxon>
        <taxon>Pseudomonadota</taxon>
        <taxon>Alphaproteobacteria</taxon>
        <taxon>Rhodobacterales</taxon>
        <taxon>Roseobacteraceae</taxon>
        <taxon>Phaeobacter</taxon>
    </lineage>
</organism>
<feature type="compositionally biased region" description="Polar residues" evidence="1">
    <location>
        <begin position="288"/>
        <end position="297"/>
    </location>
</feature>
<keyword evidence="3" id="KW-1185">Reference proteome</keyword>
<name>A0A0H5CWB2_9RHOB</name>
<reference evidence="3" key="1">
    <citation type="submission" date="2015-05" db="EMBL/GenBank/DDBJ databases">
        <authorList>
            <person name="Rodrigo-Torres Lidia"/>
            <person name="Arahal R.David."/>
        </authorList>
    </citation>
    <scope>NUCLEOTIDE SEQUENCE [LARGE SCALE GENOMIC DNA]</scope>
    <source>
        <strain evidence="3">CECT 7321</strain>
    </source>
</reference>
<dbReference type="Proteomes" id="UP000043764">
    <property type="component" value="Unassembled WGS sequence"/>
</dbReference>
<dbReference type="STRING" id="481446.NIT7645_03096"/>
<protein>
    <recommendedName>
        <fullName evidence="4">Sulfotransferase family protein</fullName>
    </recommendedName>
</protein>